<gene>
    <name evidence="1" type="primary">Cnig_chr_IV.g14050</name>
    <name evidence="1" type="ORF">B9Z55_014050</name>
</gene>
<dbReference type="EMBL" id="PDUG01000004">
    <property type="protein sequence ID" value="PIC34380.1"/>
    <property type="molecule type" value="Genomic_DNA"/>
</dbReference>
<name>A0A2G5U4A9_9PELO</name>
<evidence type="ECO:0000313" key="1">
    <source>
        <dbReference type="EMBL" id="PIC34380.1"/>
    </source>
</evidence>
<evidence type="ECO:0000313" key="2">
    <source>
        <dbReference type="Proteomes" id="UP000230233"/>
    </source>
</evidence>
<sequence length="100" mass="11370">MTSYVAKRQKPLVVVDAAAAKKRMTTSTSMNAQRMCAAISSRSKDVERVIGMRSFIITRVYVHIERTSPVLLLEMIVDSFGYDLKRLIINRCTFPLKSRT</sequence>
<dbReference type="Proteomes" id="UP000230233">
    <property type="component" value="Chromosome IV"/>
</dbReference>
<dbReference type="OrthoDB" id="10610072at2759"/>
<dbReference type="AlphaFoldDB" id="A0A2G5U4A9"/>
<accession>A0A2G5U4A9</accession>
<keyword evidence="2" id="KW-1185">Reference proteome</keyword>
<organism evidence="1 2">
    <name type="scientific">Caenorhabditis nigoni</name>
    <dbReference type="NCBI Taxonomy" id="1611254"/>
    <lineage>
        <taxon>Eukaryota</taxon>
        <taxon>Metazoa</taxon>
        <taxon>Ecdysozoa</taxon>
        <taxon>Nematoda</taxon>
        <taxon>Chromadorea</taxon>
        <taxon>Rhabditida</taxon>
        <taxon>Rhabditina</taxon>
        <taxon>Rhabditomorpha</taxon>
        <taxon>Rhabditoidea</taxon>
        <taxon>Rhabditidae</taxon>
        <taxon>Peloderinae</taxon>
        <taxon>Caenorhabditis</taxon>
    </lineage>
</organism>
<proteinExistence type="predicted"/>
<reference evidence="2" key="1">
    <citation type="submission" date="2017-10" db="EMBL/GenBank/DDBJ databases">
        <title>Rapid genome shrinkage in a self-fertile nematode reveals novel sperm competition proteins.</title>
        <authorList>
            <person name="Yin D."/>
            <person name="Schwarz E.M."/>
            <person name="Thomas C.G."/>
            <person name="Felde R.L."/>
            <person name="Korf I.F."/>
            <person name="Cutter A.D."/>
            <person name="Schartner C.M."/>
            <person name="Ralston E.J."/>
            <person name="Meyer B.J."/>
            <person name="Haag E.S."/>
        </authorList>
    </citation>
    <scope>NUCLEOTIDE SEQUENCE [LARGE SCALE GENOMIC DNA]</scope>
    <source>
        <strain evidence="2">JU1422</strain>
    </source>
</reference>
<comment type="caution">
    <text evidence="1">The sequence shown here is derived from an EMBL/GenBank/DDBJ whole genome shotgun (WGS) entry which is preliminary data.</text>
</comment>
<protein>
    <submittedName>
        <fullName evidence="1">Uncharacterized protein</fullName>
    </submittedName>
</protein>